<keyword evidence="2" id="KW-1185">Reference proteome</keyword>
<dbReference type="EMBL" id="JAQQDR010000004">
    <property type="protein sequence ID" value="MFM0239001.1"/>
    <property type="molecule type" value="Genomic_DNA"/>
</dbReference>
<reference evidence="1 2" key="1">
    <citation type="journal article" date="2024" name="Chem. Sci.">
        <title>Discovery of megapolipeptins by genome mining of a Burkholderiales bacteria collection.</title>
        <authorList>
            <person name="Paulo B.S."/>
            <person name="Recchia M.J.J."/>
            <person name="Lee S."/>
            <person name="Fergusson C.H."/>
            <person name="Romanowski S.B."/>
            <person name="Hernandez A."/>
            <person name="Krull N."/>
            <person name="Liu D.Y."/>
            <person name="Cavanagh H."/>
            <person name="Bos A."/>
            <person name="Gray C.A."/>
            <person name="Murphy B.T."/>
            <person name="Linington R.G."/>
            <person name="Eustaquio A.S."/>
        </authorList>
    </citation>
    <scope>NUCLEOTIDE SEQUENCE [LARGE SCALE GENOMIC DNA]</scope>
    <source>
        <strain evidence="1 2">RL17-351-BIE-A</strain>
    </source>
</reference>
<evidence type="ECO:0000313" key="2">
    <source>
        <dbReference type="Proteomes" id="UP001629274"/>
    </source>
</evidence>
<protein>
    <recommendedName>
        <fullName evidence="3">Thioredoxin reductase</fullName>
    </recommendedName>
</protein>
<sequence>MPGVFACGDVRLSPVKRAASTFGEGSTAIAFAPKYLQQDARRHQLTPRGSRPCAKAGRPLDGGAANAYSSAEYVDFSINED</sequence>
<name>A0ABW9BIK7_9BURK</name>
<comment type="caution">
    <text evidence="1">The sequence shown here is derived from an EMBL/GenBank/DDBJ whole genome shotgun (WGS) entry which is preliminary data.</text>
</comment>
<dbReference type="Gene3D" id="3.50.50.60">
    <property type="entry name" value="FAD/NAD(P)-binding domain"/>
    <property type="match status" value="1"/>
</dbReference>
<dbReference type="InterPro" id="IPR036188">
    <property type="entry name" value="FAD/NAD-bd_sf"/>
</dbReference>
<evidence type="ECO:0008006" key="3">
    <source>
        <dbReference type="Google" id="ProtNLM"/>
    </source>
</evidence>
<evidence type="ECO:0000313" key="1">
    <source>
        <dbReference type="EMBL" id="MFM0239001.1"/>
    </source>
</evidence>
<gene>
    <name evidence="1" type="ORF">PQR03_12740</name>
</gene>
<organism evidence="1 2">
    <name type="scientific">Paraburkholderia phytofirmans</name>
    <dbReference type="NCBI Taxonomy" id="261302"/>
    <lineage>
        <taxon>Bacteria</taxon>
        <taxon>Pseudomonadati</taxon>
        <taxon>Pseudomonadota</taxon>
        <taxon>Betaproteobacteria</taxon>
        <taxon>Burkholderiales</taxon>
        <taxon>Burkholderiaceae</taxon>
        <taxon>Paraburkholderia</taxon>
    </lineage>
</organism>
<dbReference type="RefSeq" id="WP_408259025.1">
    <property type="nucleotide sequence ID" value="NZ_JAQQCK010000002.1"/>
</dbReference>
<dbReference type="Proteomes" id="UP001629274">
    <property type="component" value="Unassembled WGS sequence"/>
</dbReference>
<accession>A0ABW9BIK7</accession>
<proteinExistence type="predicted"/>